<dbReference type="RefSeq" id="XP_013325437.1">
    <property type="nucleotide sequence ID" value="XM_013469983.1"/>
</dbReference>
<feature type="repeat" description="ANK" evidence="3">
    <location>
        <begin position="819"/>
        <end position="852"/>
    </location>
</feature>
<dbReference type="OrthoDB" id="4224903at2759"/>
<reference evidence="6 7" key="1">
    <citation type="submission" date="2015-04" db="EMBL/GenBank/DDBJ databases">
        <authorList>
            <person name="Heijne W.H."/>
            <person name="Fedorova N.D."/>
            <person name="Nierman W.C."/>
            <person name="Vollebregt A.W."/>
            <person name="Zhao Z."/>
            <person name="Wu L."/>
            <person name="Kumar M."/>
            <person name="Stam H."/>
            <person name="van den Berg M.A."/>
            <person name="Pel H.J."/>
        </authorList>
    </citation>
    <scope>NUCLEOTIDE SEQUENCE [LARGE SCALE GENOMIC DNA]</scope>
    <source>
        <strain evidence="6 7">CBS 393.64</strain>
    </source>
</reference>
<evidence type="ECO:0000256" key="4">
    <source>
        <dbReference type="SAM" id="MobiDB-lite"/>
    </source>
</evidence>
<evidence type="ECO:0000256" key="3">
    <source>
        <dbReference type="PROSITE-ProRule" id="PRU00023"/>
    </source>
</evidence>
<organism evidence="6 7">
    <name type="scientific">Rasamsonia emersonii (strain ATCC 16479 / CBS 393.64 / IMI 116815)</name>
    <dbReference type="NCBI Taxonomy" id="1408163"/>
    <lineage>
        <taxon>Eukaryota</taxon>
        <taxon>Fungi</taxon>
        <taxon>Dikarya</taxon>
        <taxon>Ascomycota</taxon>
        <taxon>Pezizomycotina</taxon>
        <taxon>Eurotiomycetes</taxon>
        <taxon>Eurotiomycetidae</taxon>
        <taxon>Eurotiales</taxon>
        <taxon>Trichocomaceae</taxon>
        <taxon>Rasamsonia</taxon>
    </lineage>
</organism>
<feature type="repeat" description="ANK" evidence="3">
    <location>
        <begin position="747"/>
        <end position="786"/>
    </location>
</feature>
<dbReference type="PROSITE" id="PS50837">
    <property type="entry name" value="NACHT"/>
    <property type="match status" value="1"/>
</dbReference>
<feature type="repeat" description="ANK" evidence="3">
    <location>
        <begin position="922"/>
        <end position="959"/>
    </location>
</feature>
<dbReference type="PROSITE" id="PS50297">
    <property type="entry name" value="ANK_REP_REGION"/>
    <property type="match status" value="6"/>
</dbReference>
<protein>
    <submittedName>
        <fullName evidence="6">Ankyrin repeat-containing protein</fullName>
    </submittedName>
</protein>
<feature type="repeat" description="ANK" evidence="3">
    <location>
        <begin position="1507"/>
        <end position="1545"/>
    </location>
</feature>
<keyword evidence="1" id="KW-0677">Repeat</keyword>
<feature type="repeat" description="ANK" evidence="3">
    <location>
        <begin position="887"/>
        <end position="921"/>
    </location>
</feature>
<dbReference type="Pfam" id="PF00023">
    <property type="entry name" value="Ank"/>
    <property type="match status" value="1"/>
</dbReference>
<dbReference type="PANTHER" id="PTHR24123:SF33">
    <property type="entry name" value="PROTEIN HOS4"/>
    <property type="match status" value="1"/>
</dbReference>
<gene>
    <name evidence="6" type="ORF">T310_7217</name>
</gene>
<accession>A0A0F4YL44</accession>
<dbReference type="InterPro" id="IPR027417">
    <property type="entry name" value="P-loop_NTPase"/>
</dbReference>
<name>A0A0F4YL44_RASE3</name>
<dbReference type="InterPro" id="IPR051165">
    <property type="entry name" value="Multifunctional_ANK_Repeat"/>
</dbReference>
<dbReference type="Proteomes" id="UP000053958">
    <property type="component" value="Unassembled WGS sequence"/>
</dbReference>
<evidence type="ECO:0000313" key="7">
    <source>
        <dbReference type="Proteomes" id="UP000053958"/>
    </source>
</evidence>
<dbReference type="STRING" id="1408163.A0A0F4YL44"/>
<feature type="region of interest" description="Disordered" evidence="4">
    <location>
        <begin position="1252"/>
        <end position="1274"/>
    </location>
</feature>
<dbReference type="InterPro" id="IPR002110">
    <property type="entry name" value="Ankyrin_rpt"/>
</dbReference>
<proteinExistence type="predicted"/>
<feature type="repeat" description="ANK" evidence="3">
    <location>
        <begin position="522"/>
        <end position="554"/>
    </location>
</feature>
<evidence type="ECO:0000259" key="5">
    <source>
        <dbReference type="PROSITE" id="PS50837"/>
    </source>
</evidence>
<dbReference type="Gene3D" id="3.40.50.300">
    <property type="entry name" value="P-loop containing nucleotide triphosphate hydrolases"/>
    <property type="match status" value="1"/>
</dbReference>
<dbReference type="PRINTS" id="PR01415">
    <property type="entry name" value="ANKYRIN"/>
</dbReference>
<keyword evidence="7" id="KW-1185">Reference proteome</keyword>
<keyword evidence="2 3" id="KW-0040">ANK repeat</keyword>
<dbReference type="Pfam" id="PF12796">
    <property type="entry name" value="Ank_2"/>
    <property type="match status" value="4"/>
</dbReference>
<feature type="repeat" description="ANK" evidence="3">
    <location>
        <begin position="697"/>
        <end position="729"/>
    </location>
</feature>
<dbReference type="GeneID" id="25319493"/>
<dbReference type="InterPro" id="IPR036770">
    <property type="entry name" value="Ankyrin_rpt-contain_sf"/>
</dbReference>
<dbReference type="EMBL" id="LASV01000415">
    <property type="protein sequence ID" value="KKA18825.1"/>
    <property type="molecule type" value="Genomic_DNA"/>
</dbReference>
<feature type="repeat" description="ANK" evidence="3">
    <location>
        <begin position="588"/>
        <end position="614"/>
    </location>
</feature>
<dbReference type="PROSITE" id="PS50088">
    <property type="entry name" value="ANK_REPEAT"/>
    <property type="match status" value="10"/>
</dbReference>
<evidence type="ECO:0000313" key="6">
    <source>
        <dbReference type="EMBL" id="KKA18825.1"/>
    </source>
</evidence>
<sequence>MASSVMDHPDEQDVDVEVDDDVKIQAIKDWLQPTDYLGEASEYKKHLKSHVPTTGGWIKQTAEYQLWHQSSDNGSLWIKAVAGAGKSVLTAALVSQLADTERVPVLFFFFRQIVAANHDPLALVRDWAAQILDVSPLLQRQLARLMDEERTLDGVSFEELWKLLLDALQSIPRVYCIVDALDEMDSHQTRILHNLVSLGRLRPAAIKLLMTSRPLPHIQAILNHPSVIQIRLENQQLNKDIAIYISHRLLQTPDITDEVRACIQKSTEARVHPSFLYARLMLDELLKKQDILDIESMRQSLSSLPVSLEEMYNRMLYDHSQRSNVPQERQLRILQLVTHASRPLRLLEIAGLADMLGLSQDGMNPKDLVRASCGPLLEILEDESVSVIHHSFTEFLIDPTREGRPVTTSDIPQFPVIVPTATHQLLALTCLKYLMSGCLSGYVPIPDPSNRGLHDLSRTKAGEIQLRHAFFEYAANNWYVHVSRLPAIEGELSVHLNAFMVRDNPTFLAWIDIVMKPGYPIQTISPLHVAAWTGMANYVGQLLQSGWDVDETDGHQHTAMGIAAEKGFTDIAALLLKNRAQPDLPDITGHKPLHYAALANHHAIVKLLLDAGVSPLTPRTRDYPPRRCGNAPSSVGKTPLEYACQSGSTESLREMMPHLEAKDLNRALYWASRSGHVSTVDLLLTVPGIEVDALSPDSDKPLFAAAYGLYEEIMKLLLKSGANPNSRSQNRLRRRYGRNMQRRREYVGSTPLHAICKQSKDKDDEKVKSCVSLLLHAGAQVDAVDDNGRTPLHYSVEFNLPVTELLLQQGANPMATDPEGNTPLHLFKPSPKSARTLDVMIRHGADIHARRPHDGRTPLHTCFQHRYGMDPSCWAPCAPDWNIQDAQGNTPLHIAVSESFDKEKVVSKLLAMGADPTCRNRDGEVPLHLLKDLNATSFTETGVLGLLLAAGADVEAKDKRGHTFLLRAVRNRSRHWQDTIPSILKIGARLDAQDNEGNGVLQIAYQHSEEAGLFHFLIEAGADPTAVNHSGDTLLHTIARDLKNHGAHLIDFLVTIGIPSTARNSRGQTALHLICSREPKWRTSTTPTRKDAIDMIFNSDLVAAIDMEDQDGVRPIHLAAAVSEDLVLQLIRKGADTTACTSEGRNLLHIATTARQINIIGLLLDHYTQTGQLAGVINQADIRGRTPLHDACRSGKPESVALLLTAGADPKIEDQRGLTPLHVCAEFSEEKKLWVVDETGDVVRVPTTELPRSEQDNNQRLRQAHPRCSPHVVSSEADNARLREIIRLLIAHGADLTAASAGQTPLDFAREVGCDEMIAEMESATRQPDTTGDLVANTVDTMLDGQGDILALCHRLLKCGDHEALENLARCGINVQMRNKYLGDPDIMTTLAQWGYASLFESLGRTVKEPSWINGKDTSDIASSIAPYLFTAARRSQTNLEMIKVIVETFGANVNIQGTKTIYRPETKTVPTDGVLHILAQGGHWWQAEAIEYLVQHGADTELRNYRGETALHVAVQRHKLGAGRRRRITRKLLECGANPNVMDEDGLTPLNRAAYDAELVQLLLRHGADIHFGTLSALFSAITAQDIATVAALLEAGANCNQRLTDIEPNKTFSSSHGHRLLGQYDRDVTELYPVYYAASQAFNTAETRETAIPIIQLLLDHGADPFLPLGEKSTVLHHLMQSGGIIQPFLKLPHLDVERRDPRGQTLLLAACQCGVRTNSPIQRHHRQEQQTASEEDLTRAQTLYEMGADLTAVDDEGNNALHLLVRTYGMKAPETVALFTEKCPALVQQKNKQGYTPFHLAVQHQNSWAYQPLLDRGADALEPDPEGNTALHYLAEKIVDHYGGKVIPMIDQFRGLGLDINARNNKGETMLFNYFRRASGFHRGHAHRDLFAPLLETGADVFVRNDDGETLLHVVAKRTSPSPIAASWYRGDILDSFKFLMELGVDPLAEDKQQRTAIDVAAACGNTDIVELFSKETKQNKKQKT</sequence>
<dbReference type="SMART" id="SM00248">
    <property type="entry name" value="ANK"/>
    <property type="match status" value="28"/>
</dbReference>
<comment type="caution">
    <text evidence="6">The sequence shown here is derived from an EMBL/GenBank/DDBJ whole genome shotgun (WGS) entry which is preliminary data.</text>
</comment>
<evidence type="ECO:0000256" key="2">
    <source>
        <dbReference type="ARBA" id="ARBA00023043"/>
    </source>
</evidence>
<dbReference type="Gene3D" id="1.25.40.20">
    <property type="entry name" value="Ankyrin repeat-containing domain"/>
    <property type="match status" value="6"/>
</dbReference>
<dbReference type="PANTHER" id="PTHR24123">
    <property type="entry name" value="ANKYRIN REPEAT-CONTAINING"/>
    <property type="match status" value="1"/>
</dbReference>
<dbReference type="Pfam" id="PF24883">
    <property type="entry name" value="NPHP3_N"/>
    <property type="match status" value="1"/>
</dbReference>
<dbReference type="InterPro" id="IPR056884">
    <property type="entry name" value="NPHP3-like_N"/>
</dbReference>
<evidence type="ECO:0000256" key="1">
    <source>
        <dbReference type="ARBA" id="ARBA00022737"/>
    </source>
</evidence>
<dbReference type="SUPFAM" id="SSF52540">
    <property type="entry name" value="P-loop containing nucleoside triphosphate hydrolases"/>
    <property type="match status" value="1"/>
</dbReference>
<feature type="domain" description="NACHT" evidence="5">
    <location>
        <begin position="74"/>
        <end position="214"/>
    </location>
</feature>
<dbReference type="SUPFAM" id="SSF48403">
    <property type="entry name" value="Ankyrin repeat"/>
    <property type="match status" value="6"/>
</dbReference>
<feature type="repeat" description="ANK" evidence="3">
    <location>
        <begin position="1183"/>
        <end position="1215"/>
    </location>
</feature>
<feature type="repeat" description="ANK" evidence="3">
    <location>
        <begin position="1796"/>
        <end position="1828"/>
    </location>
</feature>
<dbReference type="InterPro" id="IPR007111">
    <property type="entry name" value="NACHT_NTPase"/>
</dbReference>